<evidence type="ECO:0008006" key="4">
    <source>
        <dbReference type="Google" id="ProtNLM"/>
    </source>
</evidence>
<dbReference type="AlphaFoldDB" id="A0A673A769"/>
<evidence type="ECO:0000313" key="2">
    <source>
        <dbReference type="Ensembl" id="ENSSORP00005024447.1"/>
    </source>
</evidence>
<dbReference type="InterPro" id="IPR009079">
    <property type="entry name" value="4_helix_cytokine-like_core"/>
</dbReference>
<accession>A0A673A769</accession>
<evidence type="ECO:0000256" key="1">
    <source>
        <dbReference type="SAM" id="SignalP"/>
    </source>
</evidence>
<feature type="chain" id="PRO_5025621974" description="Interleukin 21" evidence="1">
    <location>
        <begin position="20"/>
        <end position="121"/>
    </location>
</feature>
<organism evidence="2 3">
    <name type="scientific">Sphaeramia orbicularis</name>
    <name type="common">orbiculate cardinalfish</name>
    <dbReference type="NCBI Taxonomy" id="375764"/>
    <lineage>
        <taxon>Eukaryota</taxon>
        <taxon>Metazoa</taxon>
        <taxon>Chordata</taxon>
        <taxon>Craniata</taxon>
        <taxon>Vertebrata</taxon>
        <taxon>Euteleostomi</taxon>
        <taxon>Actinopterygii</taxon>
        <taxon>Neopterygii</taxon>
        <taxon>Teleostei</taxon>
        <taxon>Neoteleostei</taxon>
        <taxon>Acanthomorphata</taxon>
        <taxon>Gobiaria</taxon>
        <taxon>Kurtiformes</taxon>
        <taxon>Apogonoidei</taxon>
        <taxon>Apogonidae</taxon>
        <taxon>Apogoninae</taxon>
        <taxon>Sphaeramia</taxon>
    </lineage>
</organism>
<dbReference type="SUPFAM" id="SSF47266">
    <property type="entry name" value="4-helical cytokines"/>
    <property type="match status" value="1"/>
</dbReference>
<protein>
    <recommendedName>
        <fullName evidence="4">Interleukin 21</fullName>
    </recommendedName>
</protein>
<reference evidence="2" key="2">
    <citation type="submission" date="2025-08" db="UniProtKB">
        <authorList>
            <consortium name="Ensembl"/>
        </authorList>
    </citation>
    <scope>IDENTIFICATION</scope>
</reference>
<dbReference type="Proteomes" id="UP000472271">
    <property type="component" value="Chromosome 10"/>
</dbReference>
<reference evidence="2" key="1">
    <citation type="submission" date="2019-06" db="EMBL/GenBank/DDBJ databases">
        <authorList>
            <consortium name="Wellcome Sanger Institute Data Sharing"/>
        </authorList>
    </citation>
    <scope>NUCLEOTIDE SEQUENCE [LARGE SCALE GENOMIC DNA]</scope>
</reference>
<feature type="signal peptide" evidence="1">
    <location>
        <begin position="1"/>
        <end position="19"/>
    </location>
</feature>
<sequence>MKLLVLCLFAVCCCSLVSATATEQRRRLGEIRVNLKTVRDKLCGLSLRCFRLNLRSINEKFADKLISGLQKNATVSKSVRAPCQECFSHPKENAAVFFSRLESLIQQVRVFVFHKDFTSNS</sequence>
<evidence type="ECO:0000313" key="3">
    <source>
        <dbReference type="Proteomes" id="UP000472271"/>
    </source>
</evidence>
<dbReference type="Gene3D" id="1.20.1250.70">
    <property type="entry name" value="Interleukin-15/Interleukin-21"/>
    <property type="match status" value="1"/>
</dbReference>
<name>A0A673A769_9TELE</name>
<dbReference type="InParanoid" id="A0A673A769"/>
<keyword evidence="1" id="KW-0732">Signal</keyword>
<proteinExistence type="predicted"/>
<dbReference type="Ensembl" id="ENSSORT00005025160.1">
    <property type="protein sequence ID" value="ENSSORP00005024447.1"/>
    <property type="gene ID" value="ENSSORG00005011756.1"/>
</dbReference>
<reference evidence="2" key="3">
    <citation type="submission" date="2025-09" db="UniProtKB">
        <authorList>
            <consortium name="Ensembl"/>
        </authorList>
    </citation>
    <scope>IDENTIFICATION</scope>
</reference>
<keyword evidence="3" id="KW-1185">Reference proteome</keyword>